<dbReference type="InterPro" id="IPR005488">
    <property type="entry name" value="Etherase_MurQ"/>
</dbReference>
<dbReference type="EMBL" id="QJVD01000005">
    <property type="protein sequence ID" value="PYI68499.1"/>
    <property type="molecule type" value="Genomic_DNA"/>
</dbReference>
<evidence type="ECO:0000313" key="7">
    <source>
        <dbReference type="Proteomes" id="UP000247832"/>
    </source>
</evidence>
<keyword evidence="2 3" id="KW-0119">Carbohydrate metabolism</keyword>
<dbReference type="Proteomes" id="UP000247832">
    <property type="component" value="Unassembled WGS sequence"/>
</dbReference>
<evidence type="ECO:0000256" key="4">
    <source>
        <dbReference type="SAM" id="MobiDB-lite"/>
    </source>
</evidence>
<dbReference type="OrthoDB" id="9813395at2"/>
<dbReference type="GO" id="GO:0009254">
    <property type="term" value="P:peptidoglycan turnover"/>
    <property type="evidence" value="ECO:0007669"/>
    <property type="project" value="TreeGrafter"/>
</dbReference>
<feature type="active site" description="Proton donor" evidence="3">
    <location>
        <position position="122"/>
    </location>
</feature>
<dbReference type="InterPro" id="IPR040190">
    <property type="entry name" value="MURQ/GCKR"/>
</dbReference>
<dbReference type="NCBIfam" id="NF009222">
    <property type="entry name" value="PRK12570.1"/>
    <property type="match status" value="1"/>
</dbReference>
<dbReference type="NCBIfam" id="TIGR00274">
    <property type="entry name" value="N-acetylmuramic acid 6-phosphate etherase"/>
    <property type="match status" value="1"/>
</dbReference>
<sequence>MNASRNAPSTPTDAPTDSPTDAAVNTVRGTPADATVALRSELATLVTESANPHYPDLAALTTTELAAAMNTEDALVPATIQRHVPTIAAIIDQVATRMQAGGRLIYVGAGTPGRVGILDASECPPTFGTDPSKVVGVIAGGSTAVNQAVENAEDSGEAAQRDMAALKLTKNDSVIGMAASGRTPYVIAAVTAARQHGAYTVGFACNESSPLGNAADTALEIVVGPEILAGSTRLKAGTCQKLVLNMISTLTMVRLGKTYKNFMVDLRATNAKLRARSERTLMRATDCDSATATATLEATGGHVKAAILAIMTGLPATRAIELLEENNGFLPAAISANSTTGTH</sequence>
<dbReference type="CDD" id="cd05007">
    <property type="entry name" value="SIS_Etherase"/>
    <property type="match status" value="1"/>
</dbReference>
<dbReference type="AlphaFoldDB" id="A0A2V5LAG5"/>
<evidence type="ECO:0000256" key="2">
    <source>
        <dbReference type="ARBA" id="ARBA00023277"/>
    </source>
</evidence>
<dbReference type="GO" id="GO:0016803">
    <property type="term" value="F:ether hydrolase activity"/>
    <property type="evidence" value="ECO:0007669"/>
    <property type="project" value="TreeGrafter"/>
</dbReference>
<proteinExistence type="inferred from homology"/>
<dbReference type="InterPro" id="IPR046348">
    <property type="entry name" value="SIS_dom_sf"/>
</dbReference>
<feature type="active site" evidence="3">
    <location>
        <position position="153"/>
    </location>
</feature>
<feature type="compositionally biased region" description="Low complexity" evidence="4">
    <location>
        <begin position="7"/>
        <end position="22"/>
    </location>
</feature>
<dbReference type="PANTHER" id="PTHR10088:SF4">
    <property type="entry name" value="GLUCOKINASE REGULATORY PROTEIN"/>
    <property type="match status" value="1"/>
</dbReference>
<dbReference type="UniPathway" id="UPA00342"/>
<dbReference type="GO" id="GO:0097173">
    <property type="term" value="P:N-acetylmuramic acid catabolic process"/>
    <property type="evidence" value="ECO:0007669"/>
    <property type="project" value="UniProtKB-UniPathway"/>
</dbReference>
<dbReference type="InterPro" id="IPR001347">
    <property type="entry name" value="SIS_dom"/>
</dbReference>
<comment type="caution">
    <text evidence="6">The sequence shown here is derived from an EMBL/GenBank/DDBJ whole genome shotgun (WGS) entry which is preliminary data.</text>
</comment>
<dbReference type="GO" id="GO:0016835">
    <property type="term" value="F:carbon-oxygen lyase activity"/>
    <property type="evidence" value="ECO:0007669"/>
    <property type="project" value="UniProtKB-UniRule"/>
</dbReference>
<feature type="domain" description="SIS" evidence="5">
    <location>
        <begin position="94"/>
        <end position="257"/>
    </location>
</feature>
<dbReference type="EC" id="4.2.1.126" evidence="3"/>
<feature type="region of interest" description="Disordered" evidence="4">
    <location>
        <begin position="1"/>
        <end position="22"/>
    </location>
</feature>
<keyword evidence="1 3" id="KW-0456">Lyase</keyword>
<dbReference type="PROSITE" id="PS01272">
    <property type="entry name" value="GCKR"/>
    <property type="match status" value="1"/>
</dbReference>
<dbReference type="PROSITE" id="PS51464">
    <property type="entry name" value="SIS"/>
    <property type="match status" value="1"/>
</dbReference>
<dbReference type="GO" id="GO:0046348">
    <property type="term" value="P:amino sugar catabolic process"/>
    <property type="evidence" value="ECO:0007669"/>
    <property type="project" value="InterPro"/>
</dbReference>
<comment type="miscellaneous">
    <text evidence="3">A lyase-type mechanism (elimination/hydration) is suggested for the cleavage of the lactyl ether bond of MurNAc 6-phosphate, with the formation of an alpha,beta-unsaturated aldehyde intermediate with (E)-stereochemistry, followed by the syn addition of water to give product.</text>
</comment>
<evidence type="ECO:0000313" key="6">
    <source>
        <dbReference type="EMBL" id="PYI68499.1"/>
    </source>
</evidence>
<comment type="subunit">
    <text evidence="3">Homodimer.</text>
</comment>
<dbReference type="Gene3D" id="1.10.8.1080">
    <property type="match status" value="1"/>
</dbReference>
<comment type="similarity">
    <text evidence="3">Belongs to the GCKR-like family. MurNAc-6-P etherase subfamily.</text>
</comment>
<evidence type="ECO:0000259" key="5">
    <source>
        <dbReference type="PROSITE" id="PS51464"/>
    </source>
</evidence>
<dbReference type="InterPro" id="IPR005486">
    <property type="entry name" value="Glucokinase_regulatory_CS"/>
</dbReference>
<reference evidence="6 7" key="1">
    <citation type="submission" date="2018-05" db="EMBL/GenBank/DDBJ databases">
        <title>Genetic diversity of glacier-inhabiting Cryobacterium bacteria in China and description of Cryobacterium mengkeensis sp. nov. and Arthrobacter glacialis sp. nov.</title>
        <authorList>
            <person name="Liu Q."/>
            <person name="Xin Y.-H."/>
        </authorList>
    </citation>
    <scope>NUCLEOTIDE SEQUENCE [LARGE SCALE GENOMIC DNA]</scope>
    <source>
        <strain evidence="6 7">LI2</strain>
    </source>
</reference>
<keyword evidence="7" id="KW-1185">Reference proteome</keyword>
<dbReference type="FunFam" id="3.40.50.10490:FF:000014">
    <property type="entry name" value="N-acetylmuramic acid 6-phosphate etherase"/>
    <property type="match status" value="1"/>
</dbReference>
<comment type="catalytic activity">
    <reaction evidence="3">
        <text>N-acetyl-D-muramate 6-phosphate + H2O = N-acetyl-D-glucosamine 6-phosphate + (R)-lactate</text>
        <dbReference type="Rhea" id="RHEA:26410"/>
        <dbReference type="ChEBI" id="CHEBI:15377"/>
        <dbReference type="ChEBI" id="CHEBI:16004"/>
        <dbReference type="ChEBI" id="CHEBI:57513"/>
        <dbReference type="ChEBI" id="CHEBI:58722"/>
        <dbReference type="EC" id="4.2.1.126"/>
    </reaction>
</comment>
<accession>A0A2V5LAG5</accession>
<dbReference type="SUPFAM" id="SSF53697">
    <property type="entry name" value="SIS domain"/>
    <property type="match status" value="1"/>
</dbReference>
<gene>
    <name evidence="3 6" type="primary">murQ</name>
    <name evidence="6" type="ORF">CVV68_06765</name>
</gene>
<dbReference type="PANTHER" id="PTHR10088">
    <property type="entry name" value="GLUCOKINASE REGULATORY PROTEIN"/>
    <property type="match status" value="1"/>
</dbReference>
<comment type="pathway">
    <text evidence="3">Amino-sugar metabolism; N-acetylmuramate degradation.</text>
</comment>
<dbReference type="NCBIfam" id="NF003915">
    <property type="entry name" value="PRK05441.1"/>
    <property type="match status" value="1"/>
</dbReference>
<organism evidence="6 7">
    <name type="scientific">Arthrobacter livingstonensis</name>
    <dbReference type="NCBI Taxonomy" id="670078"/>
    <lineage>
        <taxon>Bacteria</taxon>
        <taxon>Bacillati</taxon>
        <taxon>Actinomycetota</taxon>
        <taxon>Actinomycetes</taxon>
        <taxon>Micrococcales</taxon>
        <taxon>Micrococcaceae</taxon>
        <taxon>Arthrobacter</taxon>
    </lineage>
</organism>
<dbReference type="Gene3D" id="3.40.50.10490">
    <property type="entry name" value="Glucose-6-phosphate isomerase like protein, domain 1"/>
    <property type="match status" value="1"/>
</dbReference>
<evidence type="ECO:0000256" key="3">
    <source>
        <dbReference type="HAMAP-Rule" id="MF_00068"/>
    </source>
</evidence>
<dbReference type="GO" id="GO:0097367">
    <property type="term" value="F:carbohydrate derivative binding"/>
    <property type="evidence" value="ECO:0007669"/>
    <property type="project" value="InterPro"/>
</dbReference>
<dbReference type="Pfam" id="PF22645">
    <property type="entry name" value="GKRP_SIS_N"/>
    <property type="match status" value="1"/>
</dbReference>
<name>A0A2V5LAG5_9MICC</name>
<protein>
    <recommendedName>
        <fullName evidence="3">N-acetylmuramic acid 6-phosphate etherase</fullName>
        <shortName evidence="3">MurNAc-6-P etherase</shortName>
        <ecNumber evidence="3">4.2.1.126</ecNumber>
    </recommendedName>
    <alternativeName>
        <fullName evidence="3">N-acetylmuramic acid 6-phosphate hydrolase</fullName>
    </alternativeName>
    <alternativeName>
        <fullName evidence="3">N-acetylmuramic acid 6-phosphate lyase</fullName>
    </alternativeName>
</protein>
<dbReference type="HAMAP" id="MF_00068">
    <property type="entry name" value="MurQ"/>
    <property type="match status" value="1"/>
</dbReference>
<evidence type="ECO:0000256" key="1">
    <source>
        <dbReference type="ARBA" id="ARBA00023239"/>
    </source>
</evidence>
<comment type="function">
    <text evidence="3">Specifically catalyzes the cleavage of the D-lactyl ether substituent of MurNAc 6-phosphate, producing GlcNAc 6-phosphate and D-lactate.</text>
</comment>